<feature type="region of interest" description="Disordered" evidence="1">
    <location>
        <begin position="127"/>
        <end position="149"/>
    </location>
</feature>
<gene>
    <name evidence="3" type="ORF">C8A05DRAFT_44012</name>
</gene>
<feature type="chain" id="PRO_5042829026" description="Clock-controlled pheromone ccg-4" evidence="2">
    <location>
        <begin position="19"/>
        <end position="291"/>
    </location>
</feature>
<evidence type="ECO:0008006" key="5">
    <source>
        <dbReference type="Google" id="ProtNLM"/>
    </source>
</evidence>
<reference evidence="3" key="2">
    <citation type="submission" date="2023-05" db="EMBL/GenBank/DDBJ databases">
        <authorList>
            <consortium name="Lawrence Berkeley National Laboratory"/>
            <person name="Steindorff A."/>
            <person name="Hensen N."/>
            <person name="Bonometti L."/>
            <person name="Westerberg I."/>
            <person name="Brannstrom I.O."/>
            <person name="Guillou S."/>
            <person name="Cros-Aarteil S."/>
            <person name="Calhoun S."/>
            <person name="Haridas S."/>
            <person name="Kuo A."/>
            <person name="Mondo S."/>
            <person name="Pangilinan J."/>
            <person name="Riley R."/>
            <person name="Labutti K."/>
            <person name="Andreopoulos B."/>
            <person name="Lipzen A."/>
            <person name="Chen C."/>
            <person name="Yanf M."/>
            <person name="Daum C."/>
            <person name="Ng V."/>
            <person name="Clum A."/>
            <person name="Ohm R."/>
            <person name="Martin F."/>
            <person name="Silar P."/>
            <person name="Natvig D."/>
            <person name="Lalanne C."/>
            <person name="Gautier V."/>
            <person name="Ament-Velasquez S.L."/>
            <person name="Kruys A."/>
            <person name="Hutchinson M.I."/>
            <person name="Powell A.J."/>
            <person name="Barry K."/>
            <person name="Miller A.N."/>
            <person name="Grigoriev I.V."/>
            <person name="Debuchy R."/>
            <person name="Gladieux P."/>
            <person name="Thoren M.H."/>
            <person name="Johannesson H."/>
        </authorList>
    </citation>
    <scope>NUCLEOTIDE SEQUENCE</scope>
    <source>
        <strain evidence="3">CBS 103.79</strain>
    </source>
</reference>
<evidence type="ECO:0000256" key="2">
    <source>
        <dbReference type="SAM" id="SignalP"/>
    </source>
</evidence>
<evidence type="ECO:0000313" key="3">
    <source>
        <dbReference type="EMBL" id="KAK3902590.1"/>
    </source>
</evidence>
<proteinExistence type="predicted"/>
<evidence type="ECO:0000313" key="4">
    <source>
        <dbReference type="Proteomes" id="UP001303889"/>
    </source>
</evidence>
<keyword evidence="4" id="KW-1185">Reference proteome</keyword>
<keyword evidence="2" id="KW-0732">Signal</keyword>
<accession>A0AAN6MKH6</accession>
<organism evidence="3 4">
    <name type="scientific">Staphylotrichum tortipilum</name>
    <dbReference type="NCBI Taxonomy" id="2831512"/>
    <lineage>
        <taxon>Eukaryota</taxon>
        <taxon>Fungi</taxon>
        <taxon>Dikarya</taxon>
        <taxon>Ascomycota</taxon>
        <taxon>Pezizomycotina</taxon>
        <taxon>Sordariomycetes</taxon>
        <taxon>Sordariomycetidae</taxon>
        <taxon>Sordariales</taxon>
        <taxon>Chaetomiaceae</taxon>
        <taxon>Staphylotrichum</taxon>
    </lineage>
</organism>
<dbReference type="Proteomes" id="UP001303889">
    <property type="component" value="Unassembled WGS sequence"/>
</dbReference>
<comment type="caution">
    <text evidence="3">The sequence shown here is derived from an EMBL/GenBank/DDBJ whole genome shotgun (WGS) entry which is preliminary data.</text>
</comment>
<dbReference type="AlphaFoldDB" id="A0AAN6MKH6"/>
<evidence type="ECO:0000256" key="1">
    <source>
        <dbReference type="SAM" id="MobiDB-lite"/>
    </source>
</evidence>
<sequence>MKFSVPLTILAAAASVDAAAVAHQEKRYCSGEDQACHTVERAAEAFSDALRANTKLPARAETGSEVASIAARQLRELALAIAASHGDPVAYFNALGYGAPQTDSKTEKREAEPWCDQFLGGSCLATRDTSPATRDTSPATRDTSPAKRDARAWCTQFPGMPCWKREVTAAISKREAAPEAEAEPDRYCTRFVGSSCWKRDGSSAAAEEVKRCEAEGGACWQAKRAAMAVVNTIDHGNVVKMARDPQAWCIQFPSKPCWKRDAACNGPAGACTKATRDLHAIYNAARTIIEA</sequence>
<dbReference type="EMBL" id="MU855499">
    <property type="protein sequence ID" value="KAK3902590.1"/>
    <property type="molecule type" value="Genomic_DNA"/>
</dbReference>
<name>A0AAN6MKH6_9PEZI</name>
<reference evidence="3" key="1">
    <citation type="journal article" date="2023" name="Mol. Phylogenet. Evol.">
        <title>Genome-scale phylogeny and comparative genomics of the fungal order Sordariales.</title>
        <authorList>
            <person name="Hensen N."/>
            <person name="Bonometti L."/>
            <person name="Westerberg I."/>
            <person name="Brannstrom I.O."/>
            <person name="Guillou S."/>
            <person name="Cros-Aarteil S."/>
            <person name="Calhoun S."/>
            <person name="Haridas S."/>
            <person name="Kuo A."/>
            <person name="Mondo S."/>
            <person name="Pangilinan J."/>
            <person name="Riley R."/>
            <person name="LaButti K."/>
            <person name="Andreopoulos B."/>
            <person name="Lipzen A."/>
            <person name="Chen C."/>
            <person name="Yan M."/>
            <person name="Daum C."/>
            <person name="Ng V."/>
            <person name="Clum A."/>
            <person name="Steindorff A."/>
            <person name="Ohm R.A."/>
            <person name="Martin F."/>
            <person name="Silar P."/>
            <person name="Natvig D.O."/>
            <person name="Lalanne C."/>
            <person name="Gautier V."/>
            <person name="Ament-Velasquez S.L."/>
            <person name="Kruys A."/>
            <person name="Hutchinson M.I."/>
            <person name="Powell A.J."/>
            <person name="Barry K."/>
            <person name="Miller A.N."/>
            <person name="Grigoriev I.V."/>
            <person name="Debuchy R."/>
            <person name="Gladieux P."/>
            <person name="Hiltunen Thoren M."/>
            <person name="Johannesson H."/>
        </authorList>
    </citation>
    <scope>NUCLEOTIDE SEQUENCE</scope>
    <source>
        <strain evidence="3">CBS 103.79</strain>
    </source>
</reference>
<protein>
    <recommendedName>
        <fullName evidence="5">Clock-controlled pheromone ccg-4</fullName>
    </recommendedName>
</protein>
<feature type="compositionally biased region" description="Polar residues" evidence="1">
    <location>
        <begin position="127"/>
        <end position="143"/>
    </location>
</feature>
<feature type="signal peptide" evidence="2">
    <location>
        <begin position="1"/>
        <end position="18"/>
    </location>
</feature>